<evidence type="ECO:0000313" key="4">
    <source>
        <dbReference type="RefSeq" id="XP_034253135.1"/>
    </source>
</evidence>
<gene>
    <name evidence="4" type="primary">LOC117652384</name>
</gene>
<dbReference type="InParanoid" id="A0A6P9A6H6"/>
<feature type="region of interest" description="Disordered" evidence="1">
    <location>
        <begin position="222"/>
        <end position="252"/>
    </location>
</feature>
<dbReference type="PROSITE" id="PS51257">
    <property type="entry name" value="PROKAR_LIPOPROTEIN"/>
    <property type="match status" value="1"/>
</dbReference>
<accession>A0A6P9A6H6</accession>
<dbReference type="AlphaFoldDB" id="A0A6P9A6H6"/>
<protein>
    <submittedName>
        <fullName evidence="4">Cilia- and flagella-associated protein 20-like isoform X1</fullName>
    </submittedName>
</protein>
<name>A0A6P9A6H6_THRPL</name>
<organism evidence="4">
    <name type="scientific">Thrips palmi</name>
    <name type="common">Melon thrips</name>
    <dbReference type="NCBI Taxonomy" id="161013"/>
    <lineage>
        <taxon>Eukaryota</taxon>
        <taxon>Metazoa</taxon>
        <taxon>Ecdysozoa</taxon>
        <taxon>Arthropoda</taxon>
        <taxon>Hexapoda</taxon>
        <taxon>Insecta</taxon>
        <taxon>Pterygota</taxon>
        <taxon>Neoptera</taxon>
        <taxon>Paraneoptera</taxon>
        <taxon>Thysanoptera</taxon>
        <taxon>Terebrantia</taxon>
        <taxon>Thripoidea</taxon>
        <taxon>Thripidae</taxon>
        <taxon>Thrips</taxon>
    </lineage>
</organism>
<dbReference type="OrthoDB" id="7486196at2759"/>
<feature type="compositionally biased region" description="Low complexity" evidence="1">
    <location>
        <begin position="226"/>
        <end position="246"/>
    </location>
</feature>
<dbReference type="Proteomes" id="UP000515158">
    <property type="component" value="Unplaced"/>
</dbReference>
<dbReference type="Pfam" id="PF05018">
    <property type="entry name" value="CFA20_dom"/>
    <property type="match status" value="1"/>
</dbReference>
<evidence type="ECO:0000259" key="2">
    <source>
        <dbReference type="Pfam" id="PF05018"/>
    </source>
</evidence>
<proteinExistence type="predicted"/>
<feature type="domain" description="CFA20" evidence="2">
    <location>
        <begin position="53"/>
        <end position="210"/>
    </location>
</feature>
<dbReference type="InterPro" id="IPR040441">
    <property type="entry name" value="CFA20/CFAP20DC"/>
</dbReference>
<evidence type="ECO:0000313" key="3">
    <source>
        <dbReference type="Proteomes" id="UP000515158"/>
    </source>
</evidence>
<dbReference type="GeneID" id="117652384"/>
<dbReference type="RefSeq" id="XP_034253135.1">
    <property type="nucleotide sequence ID" value="XM_034397244.1"/>
</dbReference>
<keyword evidence="3" id="KW-1185">Reference proteome</keyword>
<evidence type="ECO:0000256" key="1">
    <source>
        <dbReference type="SAM" id="MobiDB-lite"/>
    </source>
</evidence>
<dbReference type="PANTHER" id="PTHR12458">
    <property type="entry name" value="ORF PROTEIN"/>
    <property type="match status" value="1"/>
</dbReference>
<sequence length="252" mass="28719">MSTRGGPGQALPARACRTGHFQLPPCLAASCRRSCCLYFTAAGANRWPYGRARQARNGHIKRITDSDIRNSLVLELTGTNVATTYISAPINPHASLGIKLPFLCMVIKNLKKYFSFEITILDDKNMRRRLRASNYQSTTRVRPFCCTMPLGLTEGWNQIQFNLADFTRRAYGTNYVECVRVQIHANCRLRRIYFSDHLFSEADLPDSYRMGHADDAELHRQHMMHRQQAMQASMLQQEQDMMQAQQPANAVA</sequence>
<dbReference type="KEGG" id="tpal:117652384"/>
<reference evidence="4" key="1">
    <citation type="submission" date="2025-08" db="UniProtKB">
        <authorList>
            <consortium name="RefSeq"/>
        </authorList>
    </citation>
    <scope>IDENTIFICATION</scope>
    <source>
        <tissue evidence="4">Total insect</tissue>
    </source>
</reference>
<dbReference type="InterPro" id="IPR007714">
    <property type="entry name" value="CFA20_dom"/>
</dbReference>